<dbReference type="SMART" id="SM00595">
    <property type="entry name" value="MADF"/>
    <property type="match status" value="1"/>
</dbReference>
<feature type="region of interest" description="Disordered" evidence="1">
    <location>
        <begin position="514"/>
        <end position="544"/>
    </location>
</feature>
<dbReference type="EMBL" id="JACMRX010000006">
    <property type="protein sequence ID" value="KAF7988026.1"/>
    <property type="molecule type" value="Genomic_DNA"/>
</dbReference>
<feature type="region of interest" description="Disordered" evidence="1">
    <location>
        <begin position="296"/>
        <end position="362"/>
    </location>
</feature>
<name>A0A834XL60_APHGI</name>
<organism evidence="3 4">
    <name type="scientific">Aphidius gifuensis</name>
    <name type="common">Parasitoid wasp</name>
    <dbReference type="NCBI Taxonomy" id="684658"/>
    <lineage>
        <taxon>Eukaryota</taxon>
        <taxon>Metazoa</taxon>
        <taxon>Ecdysozoa</taxon>
        <taxon>Arthropoda</taxon>
        <taxon>Hexapoda</taxon>
        <taxon>Insecta</taxon>
        <taxon>Pterygota</taxon>
        <taxon>Neoptera</taxon>
        <taxon>Endopterygota</taxon>
        <taxon>Hymenoptera</taxon>
        <taxon>Apocrita</taxon>
        <taxon>Ichneumonoidea</taxon>
        <taxon>Braconidae</taxon>
        <taxon>Aphidiinae</taxon>
        <taxon>Aphidius</taxon>
    </lineage>
</organism>
<evidence type="ECO:0000313" key="4">
    <source>
        <dbReference type="Proteomes" id="UP000639338"/>
    </source>
</evidence>
<keyword evidence="4" id="KW-1185">Reference proteome</keyword>
<feature type="compositionally biased region" description="Basic and acidic residues" evidence="1">
    <location>
        <begin position="83"/>
        <end position="94"/>
    </location>
</feature>
<evidence type="ECO:0000256" key="1">
    <source>
        <dbReference type="SAM" id="MobiDB-lite"/>
    </source>
</evidence>
<accession>A0A834XL60</accession>
<gene>
    <name evidence="3" type="ORF">HCN44_007520</name>
</gene>
<feature type="compositionally biased region" description="Polar residues" evidence="1">
    <location>
        <begin position="180"/>
        <end position="189"/>
    </location>
</feature>
<feature type="domain" description="MADF" evidence="2">
    <location>
        <begin position="410"/>
        <end position="504"/>
    </location>
</feature>
<feature type="compositionally biased region" description="Basic and acidic residues" evidence="1">
    <location>
        <begin position="313"/>
        <end position="332"/>
    </location>
</feature>
<dbReference type="InterPro" id="IPR006578">
    <property type="entry name" value="MADF-dom"/>
</dbReference>
<comment type="caution">
    <text evidence="3">The sequence shown here is derived from an EMBL/GenBank/DDBJ whole genome shotgun (WGS) entry which is preliminary data.</text>
</comment>
<reference evidence="3 4" key="1">
    <citation type="submission" date="2020-08" db="EMBL/GenBank/DDBJ databases">
        <title>Aphidius gifuensis genome sequencing and assembly.</title>
        <authorList>
            <person name="Du Z."/>
        </authorList>
    </citation>
    <scope>NUCLEOTIDE SEQUENCE [LARGE SCALE GENOMIC DNA]</scope>
    <source>
        <strain evidence="3">YNYX2018</strain>
        <tissue evidence="3">Adults</tissue>
    </source>
</reference>
<dbReference type="PROSITE" id="PS51029">
    <property type="entry name" value="MADF"/>
    <property type="match status" value="1"/>
</dbReference>
<feature type="compositionally biased region" description="Basic and acidic residues" evidence="1">
    <location>
        <begin position="534"/>
        <end position="544"/>
    </location>
</feature>
<feature type="compositionally biased region" description="Polar residues" evidence="1">
    <location>
        <begin position="160"/>
        <end position="170"/>
    </location>
</feature>
<evidence type="ECO:0000313" key="3">
    <source>
        <dbReference type="EMBL" id="KAF7988026.1"/>
    </source>
</evidence>
<dbReference type="AlphaFoldDB" id="A0A834XL60"/>
<dbReference type="Proteomes" id="UP000639338">
    <property type="component" value="Unassembled WGS sequence"/>
</dbReference>
<evidence type="ECO:0000259" key="2">
    <source>
        <dbReference type="PROSITE" id="PS51029"/>
    </source>
</evidence>
<proteinExistence type="predicted"/>
<dbReference type="Pfam" id="PF10545">
    <property type="entry name" value="MADF_DNA_bdg"/>
    <property type="match status" value="1"/>
</dbReference>
<feature type="compositionally biased region" description="Polar residues" evidence="1">
    <location>
        <begin position="296"/>
        <end position="305"/>
    </location>
</feature>
<feature type="region of interest" description="Disordered" evidence="1">
    <location>
        <begin position="83"/>
        <end position="217"/>
    </location>
</feature>
<feature type="compositionally biased region" description="Polar residues" evidence="1">
    <location>
        <begin position="110"/>
        <end position="119"/>
    </location>
</feature>
<sequence>MVFSSNSIWTCGVCLDVVVYKVIPRHTCFRVYRGMNCCRVHEASKTVYPSSADGEEILVLDNSDKRLIPVPWKEILKLIDKKEEPNSEEQKEPTVDTNEQQLHQQEQQEKTLSPTTNADIKSKRGRPKGQTEKSDIDVVCTDIQPQLNKTKPPITYGGIKSNQSKEQIVQNGGEKKQVENTEQQEQPTVNDEIDTNKQQQEKTMSCDENKSNLQQPNEEIVQNGGEIKQKEDIEQEKQPTVDNEKIKMLKNYQLMLKNKNTQQQEEQKTMPRITRARYKSSLQQLKEQIVQNDTVDISKNIQQPNEEIVQNGDAEKETSDTRIDTNIEEKNKQTKPSPKRKISTSDFEEDTNINQQSSEVPQKRTCNNLDLRSSPPTINESHSLNNFEDSDEIEDSFAYMDNMNLDINEQLILAVEERRQLWDRRLSPGLRTFRAQNKLWREIADIPGIRGVLNVDEIKEKWDCLLDTYRKLQYDRKKSKLSSAPKKPKWIYHNIMSFTDDKYFDTKNSPTCISKSSNDDDDSDGDQENIINNKNEDRPYEDKKDLDKSVASALMLIAEKLNQSGAQHPPKPVQDEVDLALAIVAINCRKAPASKRRKFLQKMIDESFNLCNDENIC</sequence>
<protein>
    <recommendedName>
        <fullName evidence="2">MADF domain-containing protein</fullName>
    </recommendedName>
</protein>
<feature type="compositionally biased region" description="Polar residues" evidence="1">
    <location>
        <begin position="352"/>
        <end position="362"/>
    </location>
</feature>